<feature type="transmembrane region" description="Helical" evidence="6">
    <location>
        <begin position="379"/>
        <end position="400"/>
    </location>
</feature>
<dbReference type="GO" id="GO:0005886">
    <property type="term" value="C:plasma membrane"/>
    <property type="evidence" value="ECO:0007669"/>
    <property type="project" value="UniProtKB-SubCell"/>
</dbReference>
<dbReference type="EMBL" id="DF968182">
    <property type="protein sequence ID" value="GAP43730.1"/>
    <property type="molecule type" value="Genomic_DNA"/>
</dbReference>
<feature type="transmembrane region" description="Helical" evidence="6">
    <location>
        <begin position="12"/>
        <end position="34"/>
    </location>
</feature>
<dbReference type="Pfam" id="PF01943">
    <property type="entry name" value="Polysacc_synt"/>
    <property type="match status" value="1"/>
</dbReference>
<dbReference type="PANTHER" id="PTHR30250">
    <property type="entry name" value="PST FAMILY PREDICTED COLANIC ACID TRANSPORTER"/>
    <property type="match status" value="1"/>
</dbReference>
<reference evidence="7" key="1">
    <citation type="journal article" date="2015" name="Genome Announc.">
        <title>Draft Genome Sequence of Bacteroidales Strain TBC1, a Novel Isolate from a Methanogenic Wastewater Treatment System.</title>
        <authorList>
            <person name="Tourlousse D.M."/>
            <person name="Matsuura N."/>
            <person name="Sun L."/>
            <person name="Toyonaga M."/>
            <person name="Kuroda K."/>
            <person name="Ohashi A."/>
            <person name="Cruz R."/>
            <person name="Yamaguchi T."/>
            <person name="Sekiguchi Y."/>
        </authorList>
    </citation>
    <scope>NUCLEOTIDE SEQUENCE [LARGE SCALE GENOMIC DNA]</scope>
    <source>
        <strain evidence="7">TBC1</strain>
    </source>
</reference>
<evidence type="ECO:0000313" key="7">
    <source>
        <dbReference type="EMBL" id="GAP43730.1"/>
    </source>
</evidence>
<evidence type="ECO:0000256" key="2">
    <source>
        <dbReference type="ARBA" id="ARBA00022475"/>
    </source>
</evidence>
<keyword evidence="2" id="KW-1003">Cell membrane</keyword>
<feature type="transmembrane region" description="Helical" evidence="6">
    <location>
        <begin position="354"/>
        <end position="373"/>
    </location>
</feature>
<evidence type="ECO:0000256" key="4">
    <source>
        <dbReference type="ARBA" id="ARBA00022989"/>
    </source>
</evidence>
<keyword evidence="3 6" id="KW-0812">Transmembrane</keyword>
<feature type="transmembrane region" description="Helical" evidence="6">
    <location>
        <begin position="288"/>
        <end position="311"/>
    </location>
</feature>
<dbReference type="Proteomes" id="UP000053091">
    <property type="component" value="Unassembled WGS sequence"/>
</dbReference>
<name>A0A0S7BZP0_9BACT</name>
<feature type="transmembrane region" description="Helical" evidence="6">
    <location>
        <begin position="246"/>
        <end position="268"/>
    </location>
</feature>
<feature type="transmembrane region" description="Helical" evidence="6">
    <location>
        <begin position="82"/>
        <end position="105"/>
    </location>
</feature>
<evidence type="ECO:0000256" key="1">
    <source>
        <dbReference type="ARBA" id="ARBA00004651"/>
    </source>
</evidence>
<feature type="transmembrane region" description="Helical" evidence="6">
    <location>
        <begin position="206"/>
        <end position="226"/>
    </location>
</feature>
<evidence type="ECO:0000256" key="5">
    <source>
        <dbReference type="ARBA" id="ARBA00023136"/>
    </source>
</evidence>
<dbReference type="RefSeq" id="WP_062041332.1">
    <property type="nucleotide sequence ID" value="NZ_DF968182.1"/>
</dbReference>
<keyword evidence="8" id="KW-1185">Reference proteome</keyword>
<evidence type="ECO:0000256" key="3">
    <source>
        <dbReference type="ARBA" id="ARBA00022692"/>
    </source>
</evidence>
<protein>
    <submittedName>
        <fullName evidence="7">Membrane protein</fullName>
    </submittedName>
</protein>
<organism evidence="7">
    <name type="scientific">Lentimicrobium saccharophilum</name>
    <dbReference type="NCBI Taxonomy" id="1678841"/>
    <lineage>
        <taxon>Bacteria</taxon>
        <taxon>Pseudomonadati</taxon>
        <taxon>Bacteroidota</taxon>
        <taxon>Bacteroidia</taxon>
        <taxon>Bacteroidales</taxon>
        <taxon>Lentimicrobiaceae</taxon>
        <taxon>Lentimicrobium</taxon>
    </lineage>
</organism>
<gene>
    <name evidence="7" type="ORF">TBC1_111888</name>
</gene>
<proteinExistence type="predicted"/>
<sequence length="439" mass="47841">MPKRSYFQDIAGVLGSNVFTLLTNFGLVILLSRLLGTDGYGLYTALIVVPTLVVSFFQMGIRPTTVFLIGSGREDENNLVSAMLTILIFTSVLGVIFSAAAYALIGTKGYTPALLAMALTTIPMRLTTIYAGGVFLGKEEIPKANMMNWLTGLFTLLLAVAMVYFLKLGLFGAVASLLMGNTVVALLAISMLLRRFKTRLSVKNPLILKMLGTGVVYALSFLTIQFNYRIDVVLLKVLSVPREVGIYSLGVSVAEMLWQIPLAIGVVVMSRSANATDKNLLNQSTARLLRISLIAGIIISAAIVLFSPLLVPLIFGTEYLPSVRVMQTIMPGIIMIIAFRVLSGQLAGAGRPDAALKAFAPALLVNVVLNYLWIPGYGANGAVMATNVSYTLASVIYLFVFSRISGMPVKEIFRFGKEDWNFVKRFIDRKKKPESRIEH</sequence>
<evidence type="ECO:0000256" key="6">
    <source>
        <dbReference type="SAM" id="Phobius"/>
    </source>
</evidence>
<evidence type="ECO:0000313" key="8">
    <source>
        <dbReference type="Proteomes" id="UP000053091"/>
    </source>
</evidence>
<keyword evidence="5 6" id="KW-0472">Membrane</keyword>
<dbReference type="InterPro" id="IPR002797">
    <property type="entry name" value="Polysacc_synth"/>
</dbReference>
<accession>A0A0S7BZP0</accession>
<feature type="transmembrane region" description="Helical" evidence="6">
    <location>
        <begin position="148"/>
        <end position="166"/>
    </location>
</feature>
<feature type="transmembrane region" description="Helical" evidence="6">
    <location>
        <begin position="40"/>
        <end position="61"/>
    </location>
</feature>
<dbReference type="AlphaFoldDB" id="A0A0S7BZP0"/>
<keyword evidence="4 6" id="KW-1133">Transmembrane helix</keyword>
<dbReference type="PANTHER" id="PTHR30250:SF11">
    <property type="entry name" value="O-ANTIGEN TRANSPORTER-RELATED"/>
    <property type="match status" value="1"/>
</dbReference>
<feature type="transmembrane region" description="Helical" evidence="6">
    <location>
        <begin position="172"/>
        <end position="194"/>
    </location>
</feature>
<comment type="subcellular location">
    <subcellularLocation>
        <location evidence="1">Cell membrane</location>
        <topology evidence="1">Multi-pass membrane protein</topology>
    </subcellularLocation>
</comment>
<feature type="transmembrane region" description="Helical" evidence="6">
    <location>
        <begin position="323"/>
        <end position="342"/>
    </location>
</feature>
<dbReference type="STRING" id="1678841.TBC1_111888"/>
<dbReference type="InterPro" id="IPR050833">
    <property type="entry name" value="Poly_Biosynth_Transport"/>
</dbReference>
<feature type="transmembrane region" description="Helical" evidence="6">
    <location>
        <begin position="111"/>
        <end position="136"/>
    </location>
</feature>